<evidence type="ECO:0000313" key="2">
    <source>
        <dbReference type="Proteomes" id="UP000242715"/>
    </source>
</evidence>
<keyword evidence="2" id="KW-1185">Reference proteome</keyword>
<organism evidence="1 2">
    <name type="scientific">Trifolium subterraneum</name>
    <name type="common">Subterranean clover</name>
    <dbReference type="NCBI Taxonomy" id="3900"/>
    <lineage>
        <taxon>Eukaryota</taxon>
        <taxon>Viridiplantae</taxon>
        <taxon>Streptophyta</taxon>
        <taxon>Embryophyta</taxon>
        <taxon>Tracheophyta</taxon>
        <taxon>Spermatophyta</taxon>
        <taxon>Magnoliopsida</taxon>
        <taxon>eudicotyledons</taxon>
        <taxon>Gunneridae</taxon>
        <taxon>Pentapetalae</taxon>
        <taxon>rosids</taxon>
        <taxon>fabids</taxon>
        <taxon>Fabales</taxon>
        <taxon>Fabaceae</taxon>
        <taxon>Papilionoideae</taxon>
        <taxon>50 kb inversion clade</taxon>
        <taxon>NPAAA clade</taxon>
        <taxon>Hologalegina</taxon>
        <taxon>IRL clade</taxon>
        <taxon>Trifolieae</taxon>
        <taxon>Trifolium</taxon>
    </lineage>
</organism>
<dbReference type="EMBL" id="DF973419">
    <property type="protein sequence ID" value="GAU30125.1"/>
    <property type="molecule type" value="Genomic_DNA"/>
</dbReference>
<evidence type="ECO:0008006" key="3">
    <source>
        <dbReference type="Google" id="ProtNLM"/>
    </source>
</evidence>
<gene>
    <name evidence="1" type="ORF">TSUD_360180</name>
</gene>
<dbReference type="Proteomes" id="UP000242715">
    <property type="component" value="Unassembled WGS sequence"/>
</dbReference>
<name>A0A2Z6N2A0_TRISU</name>
<evidence type="ECO:0000313" key="1">
    <source>
        <dbReference type="EMBL" id="GAU30125.1"/>
    </source>
</evidence>
<dbReference type="AlphaFoldDB" id="A0A2Z6N2A0"/>
<reference evidence="2" key="1">
    <citation type="journal article" date="2017" name="Front. Plant Sci.">
        <title>Climate Clever Clovers: New Paradigm to Reduce the Environmental Footprint of Ruminants by Breeding Low Methanogenic Forages Utilizing Haplotype Variation.</title>
        <authorList>
            <person name="Kaur P."/>
            <person name="Appels R."/>
            <person name="Bayer P.E."/>
            <person name="Keeble-Gagnere G."/>
            <person name="Wang J."/>
            <person name="Hirakawa H."/>
            <person name="Shirasawa K."/>
            <person name="Vercoe P."/>
            <person name="Stefanova K."/>
            <person name="Durmic Z."/>
            <person name="Nichols P."/>
            <person name="Revell C."/>
            <person name="Isobe S.N."/>
            <person name="Edwards D."/>
            <person name="Erskine W."/>
        </authorList>
    </citation>
    <scope>NUCLEOTIDE SEQUENCE [LARGE SCALE GENOMIC DNA]</scope>
    <source>
        <strain evidence="2">cv. Daliak</strain>
    </source>
</reference>
<proteinExistence type="predicted"/>
<accession>A0A2Z6N2A0</accession>
<protein>
    <recommendedName>
        <fullName evidence="3">Reverse transcriptase zinc-binding domain-containing protein</fullName>
    </recommendedName>
</protein>
<dbReference type="OrthoDB" id="1348681at2759"/>
<sequence>MDKEASVAEMIVEEEGVKKIKWKWRRRLFQWEEEMVEVCSGVVLGAGWGGNVSGLRMFGTSLSLLIWCGRQETEEHLFFNCPMLGATWRGIVRWIGIPVALAREGVAHLTLWKNIVPGSKRSMERMGVIWFAAVTLIWKMRNNMVFNHTGLCPAVSVSEGFSDVEYCVESRREIPKCNNEALISCVSLSISALLVMRIRPGVMVVSEQKSSSDAERCLVVKREIPTLVLLYLKVGWLFISGWLELSVIGGESEFATLYLGSLAR</sequence>